<keyword evidence="3" id="KW-1185">Reference proteome</keyword>
<dbReference type="Proteomes" id="UP000306409">
    <property type="component" value="Chromosome"/>
</dbReference>
<keyword evidence="1" id="KW-0472">Membrane</keyword>
<accession>A0A7H1VR44</accession>
<dbReference type="KEGG" id="rher:EHE19_005235"/>
<keyword evidence="1" id="KW-0812">Transmembrane</keyword>
<proteinExistence type="predicted"/>
<dbReference type="EMBL" id="CP061336">
    <property type="protein sequence ID" value="QNU67856.1"/>
    <property type="molecule type" value="Genomic_DNA"/>
</dbReference>
<evidence type="ECO:0000256" key="1">
    <source>
        <dbReference type="SAM" id="Phobius"/>
    </source>
</evidence>
<name>A0A7H1VR44_9FIRM</name>
<dbReference type="AlphaFoldDB" id="A0A7H1VR44"/>
<reference evidence="2 3" key="1">
    <citation type="submission" date="2020-09" db="EMBL/GenBank/DDBJ databases">
        <title>Characterization and genome sequencing of Ruminiclostridium sp. nov. MA18.</title>
        <authorList>
            <person name="Rettenmaier R."/>
            <person name="Kowollik M.-L."/>
            <person name="Liebl W."/>
            <person name="Zverlov V."/>
        </authorList>
    </citation>
    <scope>NUCLEOTIDE SEQUENCE [LARGE SCALE GENOMIC DNA]</scope>
    <source>
        <strain evidence="2 3">MA18</strain>
    </source>
</reference>
<sequence length="52" mass="5997">MFKTANLQKKKVFLIMLAILILCGVISLIVFFCMDNVETPNKAVYVYELEQL</sequence>
<organism evidence="2 3">
    <name type="scientific">Ruminiclostridium herbifermentans</name>
    <dbReference type="NCBI Taxonomy" id="2488810"/>
    <lineage>
        <taxon>Bacteria</taxon>
        <taxon>Bacillati</taxon>
        <taxon>Bacillota</taxon>
        <taxon>Clostridia</taxon>
        <taxon>Eubacteriales</taxon>
        <taxon>Oscillospiraceae</taxon>
        <taxon>Ruminiclostridium</taxon>
    </lineage>
</organism>
<keyword evidence="1" id="KW-1133">Transmembrane helix</keyword>
<gene>
    <name evidence="2" type="ORF">EHE19_005235</name>
</gene>
<evidence type="ECO:0000313" key="3">
    <source>
        <dbReference type="Proteomes" id="UP000306409"/>
    </source>
</evidence>
<feature type="transmembrane region" description="Helical" evidence="1">
    <location>
        <begin position="12"/>
        <end position="32"/>
    </location>
</feature>
<evidence type="ECO:0000313" key="2">
    <source>
        <dbReference type="EMBL" id="QNU67856.1"/>
    </source>
</evidence>
<protein>
    <submittedName>
        <fullName evidence="2">Uncharacterized protein</fullName>
    </submittedName>
</protein>
<dbReference type="RefSeq" id="WP_171003614.1">
    <property type="nucleotide sequence ID" value="NZ_CP061336.1"/>
</dbReference>